<feature type="compositionally biased region" description="Basic residues" evidence="1">
    <location>
        <begin position="45"/>
        <end position="70"/>
    </location>
</feature>
<keyword evidence="4" id="KW-1185">Reference proteome</keyword>
<evidence type="ECO:0000256" key="2">
    <source>
        <dbReference type="SAM" id="Phobius"/>
    </source>
</evidence>
<dbReference type="AlphaFoldDB" id="A0AAV6N6A1"/>
<accession>A0AAV6N6A1</accession>
<dbReference type="EMBL" id="JAGKQH010000009">
    <property type="protein sequence ID" value="KAG6591896.1"/>
    <property type="molecule type" value="Genomic_DNA"/>
</dbReference>
<reference evidence="3 4" key="1">
    <citation type="journal article" date="2021" name="Hortic Res">
        <title>The domestication of Cucurbita argyrosperma as revealed by the genome of its wild relative.</title>
        <authorList>
            <person name="Barrera-Redondo J."/>
            <person name="Sanchez-de la Vega G."/>
            <person name="Aguirre-Liguori J.A."/>
            <person name="Castellanos-Morales G."/>
            <person name="Gutierrez-Guerrero Y.T."/>
            <person name="Aguirre-Dugua X."/>
            <person name="Aguirre-Planter E."/>
            <person name="Tenaillon M.I."/>
            <person name="Lira-Saade R."/>
            <person name="Eguiarte L.E."/>
        </authorList>
    </citation>
    <scope>NUCLEOTIDE SEQUENCE [LARGE SCALE GENOMIC DNA]</scope>
    <source>
        <strain evidence="3">JBR-2021</strain>
    </source>
</reference>
<keyword evidence="2" id="KW-0472">Membrane</keyword>
<organism evidence="3 4">
    <name type="scientific">Cucurbita argyrosperma subsp. sororia</name>
    <dbReference type="NCBI Taxonomy" id="37648"/>
    <lineage>
        <taxon>Eukaryota</taxon>
        <taxon>Viridiplantae</taxon>
        <taxon>Streptophyta</taxon>
        <taxon>Embryophyta</taxon>
        <taxon>Tracheophyta</taxon>
        <taxon>Spermatophyta</taxon>
        <taxon>Magnoliopsida</taxon>
        <taxon>eudicotyledons</taxon>
        <taxon>Gunneridae</taxon>
        <taxon>Pentapetalae</taxon>
        <taxon>rosids</taxon>
        <taxon>fabids</taxon>
        <taxon>Cucurbitales</taxon>
        <taxon>Cucurbitaceae</taxon>
        <taxon>Cucurbiteae</taxon>
        <taxon>Cucurbita</taxon>
    </lineage>
</organism>
<evidence type="ECO:0000313" key="4">
    <source>
        <dbReference type="Proteomes" id="UP000685013"/>
    </source>
</evidence>
<keyword evidence="2" id="KW-0812">Transmembrane</keyword>
<proteinExistence type="predicted"/>
<feature type="non-terminal residue" evidence="3">
    <location>
        <position position="1"/>
    </location>
</feature>
<evidence type="ECO:0000256" key="1">
    <source>
        <dbReference type="SAM" id="MobiDB-lite"/>
    </source>
</evidence>
<protein>
    <submittedName>
        <fullName evidence="3">Uncharacterized protein</fullName>
    </submittedName>
</protein>
<name>A0AAV6N6A1_9ROSI</name>
<gene>
    <name evidence="3" type="ORF">SDJN03_14242</name>
</gene>
<comment type="caution">
    <text evidence="3">The sequence shown here is derived from an EMBL/GenBank/DDBJ whole genome shotgun (WGS) entry which is preliminary data.</text>
</comment>
<keyword evidence="2" id="KW-1133">Transmembrane helix</keyword>
<evidence type="ECO:0000313" key="3">
    <source>
        <dbReference type="EMBL" id="KAG6591896.1"/>
    </source>
</evidence>
<sequence>MRRKLAPLRSLNGCSEVFAVKNRRRMESILRRNNYGEDEELCGSRNKKKRKSKRKMTPQSRSSKKAKAKRAMNLTPKKIVHSEEATPTIPDMRLRPSICVATLRFFSEPMDHDPIEVNVNFMQDADKEIVLHHLLKSAEMDGNLNKTLGFSDSAERPILEHQSRFLQDRDDSLKNILLITGSSGFSASVIQSGAVLEQMIGEALQSHQLKWFVLFKFWLGFLHVIISFLNFMALLVLHVFGYSLKRMGSKNNFIGKCCSLQESTPAKCLATKVIELIPLSDNDSKDYIKAIVAVLFSLILLDRLQVFFIRPPSTEILGHFYIRFVLLKESATNHS</sequence>
<feature type="region of interest" description="Disordered" evidence="1">
    <location>
        <begin position="28"/>
        <end position="72"/>
    </location>
</feature>
<dbReference type="Proteomes" id="UP000685013">
    <property type="component" value="Chromosome 9"/>
</dbReference>
<feature type="transmembrane region" description="Helical" evidence="2">
    <location>
        <begin position="217"/>
        <end position="240"/>
    </location>
</feature>